<dbReference type="Proteomes" id="UP000057981">
    <property type="component" value="Chromosome"/>
</dbReference>
<protein>
    <recommendedName>
        <fullName evidence="3">DUF1853 domain-containing protein</fullName>
    </recommendedName>
</protein>
<proteinExistence type="predicted"/>
<dbReference type="PATRIC" id="fig|1736674.3.peg.2561"/>
<gene>
    <name evidence="1" type="ORF">APS56_12505</name>
</gene>
<reference evidence="1 2" key="1">
    <citation type="submission" date="2015-10" db="EMBL/GenBank/DDBJ databases">
        <authorList>
            <person name="Gilbert D.G."/>
        </authorList>
    </citation>
    <scope>NUCLEOTIDE SEQUENCE [LARGE SCALE GENOMIC DNA]</scope>
    <source>
        <strain evidence="2">HZ-22</strain>
    </source>
</reference>
<dbReference type="KEGG" id="ahz:APS56_12505"/>
<evidence type="ECO:0000313" key="2">
    <source>
        <dbReference type="Proteomes" id="UP000057981"/>
    </source>
</evidence>
<dbReference type="AlphaFoldDB" id="A0A0P0DCN5"/>
<organism evidence="1 2">
    <name type="scientific">Pseudalgibacter alginicilyticus</name>
    <dbReference type="NCBI Taxonomy" id="1736674"/>
    <lineage>
        <taxon>Bacteria</taxon>
        <taxon>Pseudomonadati</taxon>
        <taxon>Bacteroidota</taxon>
        <taxon>Flavobacteriia</taxon>
        <taxon>Flavobacteriales</taxon>
        <taxon>Flavobacteriaceae</taxon>
        <taxon>Pseudalgibacter</taxon>
    </lineage>
</organism>
<dbReference type="OrthoDB" id="1466769at2"/>
<name>A0A0P0DCN5_9FLAO</name>
<dbReference type="EMBL" id="CP012898">
    <property type="protein sequence ID" value="ALJ05900.1"/>
    <property type="molecule type" value="Genomic_DNA"/>
</dbReference>
<evidence type="ECO:0008006" key="3">
    <source>
        <dbReference type="Google" id="ProtNLM"/>
    </source>
</evidence>
<sequence length="264" mass="31850">MLQKRYEGFLKTPYLWKHNAIFGLQQFEINSKFNRINREIDEKLRLGKYVERLVTFELGQHHNVSIIAENIQIQNNKTTLGELDCLLFKDGKPIHLEIVYKFYLYDNTCGFFELEHFIGPNRKDSLIEKLGKLKEKQLPLLYNPFTENYLTQLKLTPKDIKQEVYFKAQLFIPYTLKNLKLKMLNSKCIMGFYINPNELNEFKNCTFYIPDKKDWLTLPHLLVNWLDFETFKNNANNYLERNFSPLFWVKYKNNTLTKMFLVWW</sequence>
<dbReference type="Pfam" id="PF08907">
    <property type="entry name" value="DUF1853"/>
    <property type="match status" value="1"/>
</dbReference>
<evidence type="ECO:0000313" key="1">
    <source>
        <dbReference type="EMBL" id="ALJ05900.1"/>
    </source>
</evidence>
<dbReference type="RefSeq" id="WP_054728747.1">
    <property type="nucleotide sequence ID" value="NZ_CP012898.1"/>
</dbReference>
<dbReference type="InterPro" id="IPR015003">
    <property type="entry name" value="DUF1853"/>
</dbReference>
<accession>A0A0P0DCN5</accession>
<dbReference type="STRING" id="1736674.APS56_12505"/>
<keyword evidence="2" id="KW-1185">Reference proteome</keyword>